<proteinExistence type="predicted"/>
<keyword evidence="1" id="KW-0472">Membrane</keyword>
<evidence type="ECO:0000313" key="3">
    <source>
        <dbReference type="EMBL" id="SCA55722.1"/>
    </source>
</evidence>
<dbReference type="EMBL" id="FLYE01000004">
    <property type="protein sequence ID" value="SCA55722.1"/>
    <property type="molecule type" value="Genomic_DNA"/>
</dbReference>
<feature type="domain" description="TadE-like" evidence="2">
    <location>
        <begin position="17"/>
        <end position="57"/>
    </location>
</feature>
<keyword evidence="4" id="KW-1185">Reference proteome</keyword>
<keyword evidence="1" id="KW-1133">Transmembrane helix</keyword>
<dbReference type="InterPro" id="IPR012495">
    <property type="entry name" value="TadE-like_dom"/>
</dbReference>
<evidence type="ECO:0000259" key="2">
    <source>
        <dbReference type="Pfam" id="PF07811"/>
    </source>
</evidence>
<dbReference type="AlphaFoldDB" id="A0A1C3REQ3"/>
<reference evidence="3 4" key="1">
    <citation type="submission" date="2016-07" db="EMBL/GenBank/DDBJ databases">
        <authorList>
            <person name="Lefevre C.T."/>
        </authorList>
    </citation>
    <scope>NUCLEOTIDE SEQUENCE [LARGE SCALE GENOMIC DNA]</scope>
    <source>
        <strain evidence="3">PR1</strain>
    </source>
</reference>
<organism evidence="3 4">
    <name type="scientific">Candidatus Terasakiella magnetica</name>
    <dbReference type="NCBI Taxonomy" id="1867952"/>
    <lineage>
        <taxon>Bacteria</taxon>
        <taxon>Pseudomonadati</taxon>
        <taxon>Pseudomonadota</taxon>
        <taxon>Alphaproteobacteria</taxon>
        <taxon>Rhodospirillales</taxon>
        <taxon>Terasakiellaceae</taxon>
        <taxon>Terasakiella</taxon>
    </lineage>
</organism>
<sequence>MPMFDLLNKIRANEKGDTIVEFAAAVPLMLLLFIGFAELGRAFLQANAIEKGMRAGAVYAARIDNPTEIASKTVIENLVKTGTLDGSGAYLASGWANSSSSLDVAQSYYNLNGDNVPVIRLSASVQFDPILPGLLDVIGMAGFSINLSHEQAYVDH</sequence>
<name>A0A1C3REQ3_9PROT</name>
<feature type="transmembrane region" description="Helical" evidence="1">
    <location>
        <begin position="20"/>
        <end position="44"/>
    </location>
</feature>
<dbReference type="STRING" id="1867952.MTBPR1_120028"/>
<dbReference type="OrthoDB" id="7865585at2"/>
<evidence type="ECO:0000256" key="1">
    <source>
        <dbReference type="SAM" id="Phobius"/>
    </source>
</evidence>
<evidence type="ECO:0000313" key="4">
    <source>
        <dbReference type="Proteomes" id="UP000231658"/>
    </source>
</evidence>
<dbReference type="Pfam" id="PF07811">
    <property type="entry name" value="TadE"/>
    <property type="match status" value="1"/>
</dbReference>
<dbReference type="Proteomes" id="UP000231658">
    <property type="component" value="Unassembled WGS sequence"/>
</dbReference>
<keyword evidence="1" id="KW-0812">Transmembrane</keyword>
<dbReference type="RefSeq" id="WP_083222896.1">
    <property type="nucleotide sequence ID" value="NZ_FLYE01000004.1"/>
</dbReference>
<gene>
    <name evidence="3" type="ORF">MTBPR1_120028</name>
</gene>
<accession>A0A1C3REQ3</accession>
<protein>
    <recommendedName>
        <fullName evidence="2">TadE-like domain-containing protein</fullName>
    </recommendedName>
</protein>